<evidence type="ECO:0000313" key="9">
    <source>
        <dbReference type="Ensembl" id="ENSEBUP00000001948.1"/>
    </source>
</evidence>
<feature type="transmembrane region" description="Helical" evidence="7">
    <location>
        <begin position="236"/>
        <end position="259"/>
    </location>
</feature>
<evidence type="ECO:0000256" key="4">
    <source>
        <dbReference type="ARBA" id="ARBA00023136"/>
    </source>
</evidence>
<accession>A0A8C4N3S4</accession>
<dbReference type="GO" id="GO:0005549">
    <property type="term" value="F:odorant binding"/>
    <property type="evidence" value="ECO:0007669"/>
    <property type="project" value="TreeGrafter"/>
</dbReference>
<feature type="transmembrane region" description="Helical" evidence="7">
    <location>
        <begin position="58"/>
        <end position="77"/>
    </location>
</feature>
<dbReference type="Gene3D" id="1.20.1070.10">
    <property type="entry name" value="Rhodopsin 7-helix transmembrane proteins"/>
    <property type="match status" value="1"/>
</dbReference>
<dbReference type="GO" id="GO:0016020">
    <property type="term" value="C:membrane"/>
    <property type="evidence" value="ECO:0007669"/>
    <property type="project" value="UniProtKB-SubCell"/>
</dbReference>
<dbReference type="SUPFAM" id="SSF81321">
    <property type="entry name" value="Family A G protein-coupled receptor-like"/>
    <property type="match status" value="1"/>
</dbReference>
<comment type="similarity">
    <text evidence="6">Belongs to the G-protein coupled receptor 1 family.</text>
</comment>
<reference evidence="9" key="1">
    <citation type="submission" date="2025-08" db="UniProtKB">
        <authorList>
            <consortium name="Ensembl"/>
        </authorList>
    </citation>
    <scope>IDENTIFICATION</scope>
</reference>
<evidence type="ECO:0000256" key="5">
    <source>
        <dbReference type="ARBA" id="ARBA00023224"/>
    </source>
</evidence>
<keyword evidence="4 7" id="KW-0472">Membrane</keyword>
<proteinExistence type="inferred from homology"/>
<feature type="transmembrane region" description="Helical" evidence="7">
    <location>
        <begin position="195"/>
        <end position="224"/>
    </location>
</feature>
<feature type="domain" description="G-protein coupled receptors family 1 profile" evidence="8">
    <location>
        <begin position="41"/>
        <end position="299"/>
    </location>
</feature>
<reference evidence="9" key="2">
    <citation type="submission" date="2025-09" db="UniProtKB">
        <authorList>
            <consortium name="Ensembl"/>
        </authorList>
    </citation>
    <scope>IDENTIFICATION</scope>
</reference>
<evidence type="ECO:0000256" key="1">
    <source>
        <dbReference type="ARBA" id="ARBA00004141"/>
    </source>
</evidence>
<sequence>MEMNQSLKDVFFLQVIFNEPAQVRPWTFSAFFFTYIVTVTLNLVLILLIILRKQLQKPVYIFLAYLLLMDIICSTTVLPRLMYSIIINNQTRINLCFIQSFFISFYAGMETYILGIMAIDRYLAVCHPLRYSVLMTNSKAHIVIWATLCWCFLTAGVLYLLLFRLTFCKDALPNVGCVFIAIANLSCEDITVNSIYGIALSSIMLIYIITVVIITYGFILYTCLRSVQDSEGRSKALDTCLTHWLVLFLFLFSFLFNIISLRLSAGKSSSDVFKHLSDSLFYLLQPLAIPIQSLKTWKYRSRTT</sequence>
<organism evidence="9 10">
    <name type="scientific">Eptatretus burgeri</name>
    <name type="common">Inshore hagfish</name>
    <dbReference type="NCBI Taxonomy" id="7764"/>
    <lineage>
        <taxon>Eukaryota</taxon>
        <taxon>Metazoa</taxon>
        <taxon>Chordata</taxon>
        <taxon>Craniata</taxon>
        <taxon>Vertebrata</taxon>
        <taxon>Cyclostomata</taxon>
        <taxon>Myxini</taxon>
        <taxon>Myxiniformes</taxon>
        <taxon>Myxinidae</taxon>
        <taxon>Eptatretinae</taxon>
        <taxon>Eptatretus</taxon>
    </lineage>
</organism>
<keyword evidence="3 7" id="KW-1133">Transmembrane helix</keyword>
<dbReference type="PANTHER" id="PTHR26451">
    <property type="entry name" value="G_PROTEIN_RECEP_F1_2 DOMAIN-CONTAINING PROTEIN"/>
    <property type="match status" value="1"/>
</dbReference>
<evidence type="ECO:0000256" key="7">
    <source>
        <dbReference type="SAM" id="Phobius"/>
    </source>
</evidence>
<dbReference type="PROSITE" id="PS50262">
    <property type="entry name" value="G_PROTEIN_RECEP_F1_2"/>
    <property type="match status" value="1"/>
</dbReference>
<evidence type="ECO:0000256" key="3">
    <source>
        <dbReference type="ARBA" id="ARBA00022989"/>
    </source>
</evidence>
<evidence type="ECO:0000256" key="6">
    <source>
        <dbReference type="RuleBase" id="RU000688"/>
    </source>
</evidence>
<dbReference type="InterPro" id="IPR017452">
    <property type="entry name" value="GPCR_Rhodpsn_7TM"/>
</dbReference>
<dbReference type="Pfam" id="PF13853">
    <property type="entry name" value="7tm_4"/>
    <property type="match status" value="1"/>
</dbReference>
<dbReference type="PROSITE" id="PS00237">
    <property type="entry name" value="G_PROTEIN_RECEP_F1_1"/>
    <property type="match status" value="1"/>
</dbReference>
<dbReference type="PRINTS" id="PR00237">
    <property type="entry name" value="GPCRRHODOPSN"/>
</dbReference>
<name>A0A8C4N3S4_EPTBU</name>
<keyword evidence="2 6" id="KW-0812">Transmembrane</keyword>
<dbReference type="Proteomes" id="UP000694388">
    <property type="component" value="Unplaced"/>
</dbReference>
<dbReference type="Ensembl" id="ENSEBUT00000002292.1">
    <property type="protein sequence ID" value="ENSEBUP00000001948.1"/>
    <property type="gene ID" value="ENSEBUG00000001558.1"/>
</dbReference>
<dbReference type="GO" id="GO:0004930">
    <property type="term" value="F:G protein-coupled receptor activity"/>
    <property type="evidence" value="ECO:0007669"/>
    <property type="project" value="UniProtKB-KW"/>
</dbReference>
<keyword evidence="10" id="KW-1185">Reference proteome</keyword>
<keyword evidence="6" id="KW-0297">G-protein coupled receptor</keyword>
<comment type="subcellular location">
    <subcellularLocation>
        <location evidence="1">Membrane</location>
        <topology evidence="1">Multi-pass membrane protein</topology>
    </subcellularLocation>
</comment>
<dbReference type="GO" id="GO:0004984">
    <property type="term" value="F:olfactory receptor activity"/>
    <property type="evidence" value="ECO:0007669"/>
    <property type="project" value="InterPro"/>
</dbReference>
<dbReference type="GeneTree" id="ENSGT01030000234640"/>
<dbReference type="SMART" id="SM01381">
    <property type="entry name" value="7TM_GPCR_Srsx"/>
    <property type="match status" value="1"/>
</dbReference>
<feature type="transmembrane region" description="Helical" evidence="7">
    <location>
        <begin position="97"/>
        <end position="119"/>
    </location>
</feature>
<dbReference type="InterPro" id="IPR000725">
    <property type="entry name" value="Olfact_rcpt"/>
</dbReference>
<dbReference type="InterPro" id="IPR052921">
    <property type="entry name" value="GPCR1_Superfamily_Member"/>
</dbReference>
<dbReference type="InterPro" id="IPR000276">
    <property type="entry name" value="GPCR_Rhodpsn"/>
</dbReference>
<evidence type="ECO:0000313" key="10">
    <source>
        <dbReference type="Proteomes" id="UP000694388"/>
    </source>
</evidence>
<dbReference type="AlphaFoldDB" id="A0A8C4N3S4"/>
<evidence type="ECO:0000259" key="8">
    <source>
        <dbReference type="PROSITE" id="PS50262"/>
    </source>
</evidence>
<feature type="transmembrane region" description="Helical" evidence="7">
    <location>
        <begin position="28"/>
        <end position="51"/>
    </location>
</feature>
<evidence type="ECO:0000256" key="2">
    <source>
        <dbReference type="ARBA" id="ARBA00022692"/>
    </source>
</evidence>
<protein>
    <recommendedName>
        <fullName evidence="8">G-protein coupled receptors family 1 profile domain-containing protein</fullName>
    </recommendedName>
</protein>
<feature type="transmembrane region" description="Helical" evidence="7">
    <location>
        <begin position="140"/>
        <end position="162"/>
    </location>
</feature>
<dbReference type="PANTHER" id="PTHR26451:SF860">
    <property type="entry name" value="ODORANT RECEPTOR-RELATED"/>
    <property type="match status" value="1"/>
</dbReference>
<keyword evidence="5 6" id="KW-0807">Transducer</keyword>
<keyword evidence="6" id="KW-0675">Receptor</keyword>